<dbReference type="EMBL" id="MTYH01000007">
    <property type="protein sequence ID" value="PNP48455.1"/>
    <property type="molecule type" value="Genomic_DNA"/>
</dbReference>
<dbReference type="AlphaFoldDB" id="A0A2K0TSF5"/>
<sequence>MLLFAAVKKYRNKQAKEKEGHQSTEQSGQSAFNTGSQPSYMTKTTQAASQQDQQQRRR</sequence>
<evidence type="ECO:0000256" key="1">
    <source>
        <dbReference type="SAM" id="MobiDB-lite"/>
    </source>
</evidence>
<evidence type="ECO:0000313" key="3">
    <source>
        <dbReference type="Proteomes" id="UP000236546"/>
    </source>
</evidence>
<organism evidence="2 3">
    <name type="scientific">Trichoderma gamsii</name>
    <dbReference type="NCBI Taxonomy" id="398673"/>
    <lineage>
        <taxon>Eukaryota</taxon>
        <taxon>Fungi</taxon>
        <taxon>Dikarya</taxon>
        <taxon>Ascomycota</taxon>
        <taxon>Pezizomycotina</taxon>
        <taxon>Sordariomycetes</taxon>
        <taxon>Hypocreomycetidae</taxon>
        <taxon>Hypocreales</taxon>
        <taxon>Hypocreaceae</taxon>
        <taxon>Trichoderma</taxon>
    </lineage>
</organism>
<name>A0A2K0TSF5_9HYPO</name>
<reference evidence="2 3" key="1">
    <citation type="submission" date="2017-02" db="EMBL/GenBank/DDBJ databases">
        <title>Genomes of Trichoderma spp. with biocontrol activity.</title>
        <authorList>
            <person name="Gardiner D."/>
            <person name="Kazan K."/>
            <person name="Vos C."/>
            <person name="Harvey P."/>
        </authorList>
    </citation>
    <scope>NUCLEOTIDE SEQUENCE [LARGE SCALE GENOMIC DNA]</scope>
    <source>
        <strain evidence="2 3">A5MH</strain>
    </source>
</reference>
<accession>A0A2K0TSF5</accession>
<feature type="region of interest" description="Disordered" evidence="1">
    <location>
        <begin position="1"/>
        <end position="58"/>
    </location>
</feature>
<comment type="caution">
    <text evidence="2">The sequence shown here is derived from an EMBL/GenBank/DDBJ whole genome shotgun (WGS) entry which is preliminary data.</text>
</comment>
<feature type="compositionally biased region" description="Polar residues" evidence="1">
    <location>
        <begin position="23"/>
        <end position="49"/>
    </location>
</feature>
<proteinExistence type="predicted"/>
<dbReference type="Proteomes" id="UP000236546">
    <property type="component" value="Unassembled WGS sequence"/>
</dbReference>
<protein>
    <submittedName>
        <fullName evidence="2">Uncharacterized protein</fullName>
    </submittedName>
</protein>
<gene>
    <name evidence="2" type="ORF">TGAMA5MH_00493</name>
</gene>
<evidence type="ECO:0000313" key="2">
    <source>
        <dbReference type="EMBL" id="PNP48455.1"/>
    </source>
</evidence>